<dbReference type="Gene3D" id="4.10.240.10">
    <property type="entry name" value="Zn(2)-C6 fungal-type DNA-binding domain"/>
    <property type="match status" value="1"/>
</dbReference>
<evidence type="ECO:0000256" key="5">
    <source>
        <dbReference type="ARBA" id="ARBA00023242"/>
    </source>
</evidence>
<dbReference type="PROSITE" id="PS50048">
    <property type="entry name" value="ZN2_CY6_FUNGAL_2"/>
    <property type="match status" value="1"/>
</dbReference>
<evidence type="ECO:0000259" key="6">
    <source>
        <dbReference type="PROSITE" id="PS50048"/>
    </source>
</evidence>
<keyword evidence="8" id="KW-1185">Reference proteome</keyword>
<keyword evidence="5" id="KW-0539">Nucleus</keyword>
<protein>
    <recommendedName>
        <fullName evidence="6">Zn(2)-C6 fungal-type domain-containing protein</fullName>
    </recommendedName>
</protein>
<dbReference type="GO" id="GO:0008270">
    <property type="term" value="F:zinc ion binding"/>
    <property type="evidence" value="ECO:0007669"/>
    <property type="project" value="InterPro"/>
</dbReference>
<keyword evidence="2" id="KW-0805">Transcription regulation</keyword>
<keyword evidence="4" id="KW-0804">Transcription</keyword>
<dbReference type="Pfam" id="PF00172">
    <property type="entry name" value="Zn_clus"/>
    <property type="match status" value="1"/>
</dbReference>
<evidence type="ECO:0000313" key="8">
    <source>
        <dbReference type="Proteomes" id="UP001201262"/>
    </source>
</evidence>
<comment type="caution">
    <text evidence="7">The sequence shown here is derived from an EMBL/GenBank/DDBJ whole genome shotgun (WGS) entry which is preliminary data.</text>
</comment>
<feature type="non-terminal residue" evidence="7">
    <location>
        <position position="622"/>
    </location>
</feature>
<dbReference type="GO" id="GO:0003677">
    <property type="term" value="F:DNA binding"/>
    <property type="evidence" value="ECO:0007669"/>
    <property type="project" value="UniProtKB-KW"/>
</dbReference>
<dbReference type="GeneID" id="70240348"/>
<dbReference type="CDD" id="cd12148">
    <property type="entry name" value="fungal_TF_MHR"/>
    <property type="match status" value="1"/>
</dbReference>
<evidence type="ECO:0000313" key="7">
    <source>
        <dbReference type="EMBL" id="KAH8690592.1"/>
    </source>
</evidence>
<gene>
    <name evidence="7" type="ORF">BGW36DRAFT_259553</name>
</gene>
<accession>A0AAD4PS72</accession>
<dbReference type="CDD" id="cd00067">
    <property type="entry name" value="GAL4"/>
    <property type="match status" value="1"/>
</dbReference>
<evidence type="ECO:0000256" key="3">
    <source>
        <dbReference type="ARBA" id="ARBA00023125"/>
    </source>
</evidence>
<dbReference type="SMART" id="SM00066">
    <property type="entry name" value="GAL4"/>
    <property type="match status" value="1"/>
</dbReference>
<reference evidence="7" key="1">
    <citation type="submission" date="2021-12" db="EMBL/GenBank/DDBJ databases">
        <title>Convergent genome expansion in fungi linked to evolution of root-endophyte symbiosis.</title>
        <authorList>
            <consortium name="DOE Joint Genome Institute"/>
            <person name="Ke Y.-H."/>
            <person name="Bonito G."/>
            <person name="Liao H.-L."/>
            <person name="Looney B."/>
            <person name="Rojas-Flechas A."/>
            <person name="Nash J."/>
            <person name="Hameed K."/>
            <person name="Schadt C."/>
            <person name="Martin F."/>
            <person name="Crous P.W."/>
            <person name="Miettinen O."/>
            <person name="Magnuson J.K."/>
            <person name="Labbe J."/>
            <person name="Jacobson D."/>
            <person name="Doktycz M.J."/>
            <person name="Veneault-Fourrey C."/>
            <person name="Kuo A."/>
            <person name="Mondo S."/>
            <person name="Calhoun S."/>
            <person name="Riley R."/>
            <person name="Ohm R."/>
            <person name="LaButti K."/>
            <person name="Andreopoulos B."/>
            <person name="Pangilinan J."/>
            <person name="Nolan M."/>
            <person name="Tritt A."/>
            <person name="Clum A."/>
            <person name="Lipzen A."/>
            <person name="Daum C."/>
            <person name="Barry K."/>
            <person name="Grigoriev I.V."/>
            <person name="Vilgalys R."/>
        </authorList>
    </citation>
    <scope>NUCLEOTIDE SEQUENCE</scope>
    <source>
        <strain evidence="7">PMI_201</strain>
    </source>
</reference>
<feature type="domain" description="Zn(2)-C6 fungal-type" evidence="6">
    <location>
        <begin position="12"/>
        <end position="44"/>
    </location>
</feature>
<dbReference type="RefSeq" id="XP_046066788.1">
    <property type="nucleotide sequence ID" value="XM_046210061.1"/>
</dbReference>
<dbReference type="SUPFAM" id="SSF57701">
    <property type="entry name" value="Zn2/Cys6 DNA-binding domain"/>
    <property type="match status" value="1"/>
</dbReference>
<dbReference type="Proteomes" id="UP001201262">
    <property type="component" value="Unassembled WGS sequence"/>
</dbReference>
<dbReference type="InterPro" id="IPR050613">
    <property type="entry name" value="Sec_Metabolite_Reg"/>
</dbReference>
<evidence type="ECO:0000256" key="2">
    <source>
        <dbReference type="ARBA" id="ARBA00023015"/>
    </source>
</evidence>
<dbReference type="GO" id="GO:0005634">
    <property type="term" value="C:nucleus"/>
    <property type="evidence" value="ECO:0007669"/>
    <property type="project" value="UniProtKB-SubCell"/>
</dbReference>
<dbReference type="EMBL" id="JAJTJA010000013">
    <property type="protein sequence ID" value="KAH8690592.1"/>
    <property type="molecule type" value="Genomic_DNA"/>
</dbReference>
<organism evidence="7 8">
    <name type="scientific">Talaromyces proteolyticus</name>
    <dbReference type="NCBI Taxonomy" id="1131652"/>
    <lineage>
        <taxon>Eukaryota</taxon>
        <taxon>Fungi</taxon>
        <taxon>Dikarya</taxon>
        <taxon>Ascomycota</taxon>
        <taxon>Pezizomycotina</taxon>
        <taxon>Eurotiomycetes</taxon>
        <taxon>Eurotiomycetidae</taxon>
        <taxon>Eurotiales</taxon>
        <taxon>Trichocomaceae</taxon>
        <taxon>Talaromyces</taxon>
        <taxon>Talaromyces sect. Bacilispori</taxon>
    </lineage>
</organism>
<dbReference type="GO" id="GO:0000981">
    <property type="term" value="F:DNA-binding transcription factor activity, RNA polymerase II-specific"/>
    <property type="evidence" value="ECO:0007669"/>
    <property type="project" value="InterPro"/>
</dbReference>
<dbReference type="PANTHER" id="PTHR31001">
    <property type="entry name" value="UNCHARACTERIZED TRANSCRIPTIONAL REGULATORY PROTEIN"/>
    <property type="match status" value="1"/>
</dbReference>
<dbReference type="InterPro" id="IPR001138">
    <property type="entry name" value="Zn2Cys6_DnaBD"/>
</dbReference>
<proteinExistence type="predicted"/>
<dbReference type="AlphaFoldDB" id="A0AAD4PS72"/>
<comment type="subcellular location">
    <subcellularLocation>
        <location evidence="1">Nucleus</location>
    </subcellularLocation>
</comment>
<sequence length="622" mass="70259">MTTPRRNGQLASCEPCRKAKQRCDHKSPICDRCVARGRAAQCFYHPSPLTQLFQSQEKASKRIQRPKKRRPENQFVFRVNKSRDSAFTARDPTLNTSSHTASSLCEQYVAQWESPEKWPLTPGYLGVSAPKDIFNEQFDASSMGGQYLDGQSTDTSLVRSCTKGDFQKIQLGAQVLLQLNKIQWFQELIKVKNKIAPSWVLGGPLMDGLCIAIERLYNLAVQDSEDPEVQLLDLSKEIFTNTTKKIEVDRAMTISDYIPLIVARWDAIGVFFAMLTAASLNVPADNDIFTHSSPWKIDRDQLRSTSVAISEICCQFCHALGVTSDPFCWLVGQQTAHLTRMLGHTDYRTWQKLGDLSTVAYAASLLQPNGTVDDCCPFFLVEIRKRVLASGYAIDKELATALGRPARVSSRYFRIQLPLDLTHEQISGTPREIEMALQNIDSNGWNKQGKLTSEVKLRIAVLTSLTRESILELSLSHHIDGLQSRVDKMIEDARQIQQGLPPFLRWSSASGEVEDGSSIDESRLYTHVEFIYHEFLLYRTLWKRLSIKPQGLIESSCEIISTLLNLVMLRMRSGEKIHDLSWDLCYKGLPAAGILTAELRHSNQSPLSSHPRSWFIQKLSVF</sequence>
<evidence type="ECO:0000256" key="1">
    <source>
        <dbReference type="ARBA" id="ARBA00004123"/>
    </source>
</evidence>
<dbReference type="PROSITE" id="PS00463">
    <property type="entry name" value="ZN2_CY6_FUNGAL_1"/>
    <property type="match status" value="1"/>
</dbReference>
<name>A0AAD4PS72_9EURO</name>
<evidence type="ECO:0000256" key="4">
    <source>
        <dbReference type="ARBA" id="ARBA00023163"/>
    </source>
</evidence>
<dbReference type="InterPro" id="IPR036864">
    <property type="entry name" value="Zn2-C6_fun-type_DNA-bd_sf"/>
</dbReference>
<keyword evidence="3" id="KW-0238">DNA-binding</keyword>
<dbReference type="PANTHER" id="PTHR31001:SF53">
    <property type="entry name" value="ZN(II)2CYS6 TRANSCRIPTION FACTOR (EUROFUNG)"/>
    <property type="match status" value="1"/>
</dbReference>